<evidence type="ECO:0000256" key="1">
    <source>
        <dbReference type="SAM" id="MobiDB-lite"/>
    </source>
</evidence>
<reference evidence="2" key="2">
    <citation type="submission" date="2022-06" db="UniProtKB">
        <authorList>
            <consortium name="EnsemblMetazoa"/>
        </authorList>
    </citation>
    <scope>IDENTIFICATION</scope>
</reference>
<dbReference type="AlphaFoldDB" id="A0A8R1W7C0"/>
<protein>
    <recommendedName>
        <fullName evidence="4">C2H2-type domain-containing protein</fullName>
    </recommendedName>
</protein>
<proteinExistence type="predicted"/>
<dbReference type="RefSeq" id="XP_016657537.1">
    <property type="nucleotide sequence ID" value="XM_016802048.1"/>
</dbReference>
<dbReference type="EnsemblMetazoa" id="XM_016802048.2">
    <property type="protein sequence ID" value="XP_016657537.1"/>
    <property type="gene ID" value="LOC100572589"/>
</dbReference>
<reference evidence="3" key="1">
    <citation type="submission" date="2010-06" db="EMBL/GenBank/DDBJ databases">
        <authorList>
            <person name="Jiang H."/>
            <person name="Abraham K."/>
            <person name="Ali S."/>
            <person name="Alsbrooks S.L."/>
            <person name="Anim B.N."/>
            <person name="Anosike U.S."/>
            <person name="Attaway T."/>
            <person name="Bandaranaike D.P."/>
            <person name="Battles P.K."/>
            <person name="Bell S.N."/>
            <person name="Bell A.V."/>
            <person name="Beltran B."/>
            <person name="Bickham C."/>
            <person name="Bustamante Y."/>
            <person name="Caleb T."/>
            <person name="Canada A."/>
            <person name="Cardenas V."/>
            <person name="Carter K."/>
            <person name="Chacko J."/>
            <person name="Chandrabose M.N."/>
            <person name="Chavez D."/>
            <person name="Chavez A."/>
            <person name="Chen L."/>
            <person name="Chu H.-S."/>
            <person name="Claassen K.J."/>
            <person name="Cockrell R."/>
            <person name="Collins M."/>
            <person name="Cooper J.A."/>
            <person name="Cree A."/>
            <person name="Curry S.M."/>
            <person name="Da Y."/>
            <person name="Dao M.D."/>
            <person name="Das B."/>
            <person name="Davila M.-L."/>
            <person name="Davy-Carroll L."/>
            <person name="Denson S."/>
            <person name="Dinh H."/>
            <person name="Ebong V.E."/>
            <person name="Edwards J.R."/>
            <person name="Egan A."/>
            <person name="El-Daye J."/>
            <person name="Escobedo L."/>
            <person name="Fernandez S."/>
            <person name="Fernando P.R."/>
            <person name="Flagg N."/>
            <person name="Forbes L.D."/>
            <person name="Fowler R.G."/>
            <person name="Fu Q."/>
            <person name="Gabisi R.A."/>
            <person name="Ganer J."/>
            <person name="Garbino Pronczuk A."/>
            <person name="Garcia R.M."/>
            <person name="Garner T."/>
            <person name="Garrett T.E."/>
            <person name="Gonzalez D.A."/>
            <person name="Hamid H."/>
            <person name="Hawkins E.S."/>
            <person name="Hirani K."/>
            <person name="Hogues M.E."/>
            <person name="Hollins B."/>
            <person name="Hsiao C.-H."/>
            <person name="Jabil R."/>
            <person name="James M.L."/>
            <person name="Jhangiani S.N."/>
            <person name="Johnson B."/>
            <person name="Johnson Q."/>
            <person name="Joshi V."/>
            <person name="Kalu J.B."/>
            <person name="Kam C."/>
            <person name="Kashfia A."/>
            <person name="Keebler J."/>
            <person name="Kisamo H."/>
            <person name="Kovar C.L."/>
            <person name="Lago L.A."/>
            <person name="Lai C.-Y."/>
            <person name="Laidlaw J."/>
            <person name="Lara F."/>
            <person name="Le T.-K."/>
            <person name="Lee S.L."/>
            <person name="Legall F.H."/>
            <person name="Lemon S.J."/>
            <person name="Lewis L.R."/>
            <person name="Li B."/>
            <person name="Liu Y."/>
            <person name="Liu Y.-S."/>
            <person name="Lopez J."/>
            <person name="Lozado R.J."/>
            <person name="Lu J."/>
            <person name="Madu R.C."/>
            <person name="Maheshwari M."/>
            <person name="Maheshwari R."/>
            <person name="Malloy K."/>
            <person name="Martinez E."/>
            <person name="Mathew T."/>
            <person name="Mercado I.C."/>
            <person name="Mercado C."/>
            <person name="Meyer B."/>
            <person name="Montgomery K."/>
            <person name="Morgan M.B."/>
            <person name="Munidasa M."/>
            <person name="Nazareth L.V."/>
            <person name="Nelson J."/>
            <person name="Ng B.M."/>
            <person name="Nguyen N.B."/>
            <person name="Nguyen P.Q."/>
            <person name="Nguyen T."/>
            <person name="Obregon M."/>
            <person name="Okwuonu G.O."/>
            <person name="Onwere C.G."/>
            <person name="Orozco G."/>
            <person name="Parra A."/>
            <person name="Patel S."/>
            <person name="Patil S."/>
            <person name="Perez A."/>
            <person name="Perez Y."/>
            <person name="Pham C."/>
            <person name="Primus E.L."/>
            <person name="Pu L.-L."/>
            <person name="Puazo M."/>
            <person name="Qin X."/>
            <person name="Quiroz J.B."/>
            <person name="Reese J."/>
            <person name="Richards S."/>
            <person name="Rives C.M."/>
            <person name="Robberts R."/>
            <person name="Ruiz S.J."/>
            <person name="Ruiz M.J."/>
            <person name="Santibanez J."/>
            <person name="Schneider B.W."/>
            <person name="Sisson I."/>
            <person name="Smith M."/>
            <person name="Sodergren E."/>
            <person name="Song X.-Z."/>
            <person name="Song B.B."/>
            <person name="Summersgill H."/>
            <person name="Thelus R."/>
            <person name="Thornton R.D."/>
            <person name="Trejos Z.Y."/>
            <person name="Usmani K."/>
            <person name="Vattathil S."/>
            <person name="Villasana D."/>
            <person name="Walker D.L."/>
            <person name="Wang S."/>
            <person name="Wang K."/>
            <person name="White C.S."/>
            <person name="Williams A.C."/>
            <person name="Williamson J."/>
            <person name="Wilson K."/>
            <person name="Woghiren I.O."/>
            <person name="Woodworth J.R."/>
            <person name="Worley K.C."/>
            <person name="Wright R.A."/>
            <person name="Wu W."/>
            <person name="Young L."/>
            <person name="Zhang L."/>
            <person name="Zhang J."/>
            <person name="Zhu Y."/>
            <person name="Muzny D.M."/>
            <person name="Weinstock G."/>
            <person name="Gibbs R.A."/>
        </authorList>
    </citation>
    <scope>NUCLEOTIDE SEQUENCE [LARGE SCALE GENOMIC DNA]</scope>
    <source>
        <strain evidence="3">LSR1</strain>
    </source>
</reference>
<dbReference type="GeneID" id="100572589"/>
<feature type="region of interest" description="Disordered" evidence="1">
    <location>
        <begin position="43"/>
        <end position="63"/>
    </location>
</feature>
<sequence>MLNKTTRTRSAYNTYWSASKSFCYCNYCCYSYSGPNSIKIVKKKQQQQQQQQQPQPQTQRESANKMKIYRCGSCTFKSIELGHNRFHMRSHTNKKKPEKPILKHPGTKALTLVLQQKIRIHRCEVCSNIFDSRNNCIEHAEKQYNQSTAPIKKLQIVLRRIFMKTMQMWKKNGRLGHFSRNP</sequence>
<accession>A0A8R1W7C0</accession>
<evidence type="ECO:0008006" key="4">
    <source>
        <dbReference type="Google" id="ProtNLM"/>
    </source>
</evidence>
<evidence type="ECO:0000313" key="2">
    <source>
        <dbReference type="EnsemblMetazoa" id="XP_003242481.1"/>
    </source>
</evidence>
<keyword evidence="3" id="KW-1185">Reference proteome</keyword>
<dbReference type="EnsemblMetazoa" id="XM_003242433.4">
    <property type="protein sequence ID" value="XP_003242481.1"/>
    <property type="gene ID" value="LOC100572589"/>
</dbReference>
<organism evidence="2 3">
    <name type="scientific">Acyrthosiphon pisum</name>
    <name type="common">Pea aphid</name>
    <dbReference type="NCBI Taxonomy" id="7029"/>
    <lineage>
        <taxon>Eukaryota</taxon>
        <taxon>Metazoa</taxon>
        <taxon>Ecdysozoa</taxon>
        <taxon>Arthropoda</taxon>
        <taxon>Hexapoda</taxon>
        <taxon>Insecta</taxon>
        <taxon>Pterygota</taxon>
        <taxon>Neoptera</taxon>
        <taxon>Paraneoptera</taxon>
        <taxon>Hemiptera</taxon>
        <taxon>Sternorrhyncha</taxon>
        <taxon>Aphidomorpha</taxon>
        <taxon>Aphidoidea</taxon>
        <taxon>Aphididae</taxon>
        <taxon>Macrosiphini</taxon>
        <taxon>Acyrthosiphon</taxon>
    </lineage>
</organism>
<evidence type="ECO:0000313" key="3">
    <source>
        <dbReference type="Proteomes" id="UP000007819"/>
    </source>
</evidence>
<dbReference type="Proteomes" id="UP000007819">
    <property type="component" value="Chromosome X"/>
</dbReference>
<feature type="compositionally biased region" description="Low complexity" evidence="1">
    <location>
        <begin position="46"/>
        <end position="59"/>
    </location>
</feature>
<dbReference type="RefSeq" id="XP_003242481.1">
    <property type="nucleotide sequence ID" value="XM_003242433.3"/>
</dbReference>
<name>A0A8R1W7C0_ACYPI</name>
<dbReference type="KEGG" id="api:100572589"/>